<name>A0A150TPW2_SORCE</name>
<protein>
    <submittedName>
        <fullName evidence="1">Uncharacterized protein</fullName>
    </submittedName>
</protein>
<evidence type="ECO:0000313" key="2">
    <source>
        <dbReference type="Proteomes" id="UP000075502"/>
    </source>
</evidence>
<evidence type="ECO:0000313" key="1">
    <source>
        <dbReference type="EMBL" id="KYG06741.1"/>
    </source>
</evidence>
<sequence length="78" mass="7909">MAPIAVNVRSGAYDYGICAHLNEGDGTCAAADQAFLDWAFGVYDPADALSFEGAPTDAGFIACADPSAPGRVPLDCGP</sequence>
<organism evidence="1 2">
    <name type="scientific">Sorangium cellulosum</name>
    <name type="common">Polyangium cellulosum</name>
    <dbReference type="NCBI Taxonomy" id="56"/>
    <lineage>
        <taxon>Bacteria</taxon>
        <taxon>Pseudomonadati</taxon>
        <taxon>Myxococcota</taxon>
        <taxon>Polyangia</taxon>
        <taxon>Polyangiales</taxon>
        <taxon>Polyangiaceae</taxon>
        <taxon>Sorangium</taxon>
    </lineage>
</organism>
<accession>A0A150TPW2</accession>
<dbReference type="EMBL" id="JEME01001568">
    <property type="protein sequence ID" value="KYG06741.1"/>
    <property type="molecule type" value="Genomic_DNA"/>
</dbReference>
<proteinExistence type="predicted"/>
<dbReference type="AlphaFoldDB" id="A0A150TPW2"/>
<gene>
    <name evidence="1" type="ORF">BE21_33075</name>
</gene>
<reference evidence="1 2" key="1">
    <citation type="submission" date="2014-02" db="EMBL/GenBank/DDBJ databases">
        <title>The small core and large imbalanced accessory genome model reveals a collaborative survival strategy of Sorangium cellulosum strains in nature.</title>
        <authorList>
            <person name="Han K."/>
            <person name="Peng R."/>
            <person name="Blom J."/>
            <person name="Li Y.-Z."/>
        </authorList>
    </citation>
    <scope>NUCLEOTIDE SEQUENCE [LARGE SCALE GENOMIC DNA]</scope>
    <source>
        <strain evidence="1 2">So0007-03</strain>
    </source>
</reference>
<comment type="caution">
    <text evidence="1">The sequence shown here is derived from an EMBL/GenBank/DDBJ whole genome shotgun (WGS) entry which is preliminary data.</text>
</comment>
<dbReference type="Proteomes" id="UP000075502">
    <property type="component" value="Unassembled WGS sequence"/>
</dbReference>